<name>A0A9Q1HP05_CONCO</name>
<feature type="region of interest" description="Disordered" evidence="2">
    <location>
        <begin position="314"/>
        <end position="348"/>
    </location>
</feature>
<evidence type="ECO:0000313" key="5">
    <source>
        <dbReference type="EMBL" id="KAJ8255496.1"/>
    </source>
</evidence>
<dbReference type="Pfam" id="PF21035">
    <property type="entry name" value="CCDC138_C"/>
    <property type="match status" value="1"/>
</dbReference>
<organism evidence="5 6">
    <name type="scientific">Conger conger</name>
    <name type="common">Conger eel</name>
    <name type="synonym">Muraena conger</name>
    <dbReference type="NCBI Taxonomy" id="82655"/>
    <lineage>
        <taxon>Eukaryota</taxon>
        <taxon>Metazoa</taxon>
        <taxon>Chordata</taxon>
        <taxon>Craniata</taxon>
        <taxon>Vertebrata</taxon>
        <taxon>Euteleostomi</taxon>
        <taxon>Actinopterygii</taxon>
        <taxon>Neopterygii</taxon>
        <taxon>Teleostei</taxon>
        <taxon>Anguilliformes</taxon>
        <taxon>Congridae</taxon>
        <taxon>Conger</taxon>
    </lineage>
</organism>
<evidence type="ECO:0000313" key="6">
    <source>
        <dbReference type="Proteomes" id="UP001152803"/>
    </source>
</evidence>
<feature type="compositionally biased region" description="Low complexity" evidence="2">
    <location>
        <begin position="336"/>
        <end position="348"/>
    </location>
</feature>
<dbReference type="Proteomes" id="UP001152803">
    <property type="component" value="Unassembled WGS sequence"/>
</dbReference>
<evidence type="ECO:0000259" key="4">
    <source>
        <dbReference type="Pfam" id="PF21037"/>
    </source>
</evidence>
<evidence type="ECO:0008006" key="7">
    <source>
        <dbReference type="Google" id="ProtNLM"/>
    </source>
</evidence>
<dbReference type="AlphaFoldDB" id="A0A9Q1HP05"/>
<dbReference type="PANTHER" id="PTHR34523">
    <property type="entry name" value="COILED-COIL DOMAIN-CONTAINING PROTEIN 138"/>
    <property type="match status" value="1"/>
</dbReference>
<feature type="compositionally biased region" description="Basic and acidic residues" evidence="2">
    <location>
        <begin position="316"/>
        <end position="335"/>
    </location>
</feature>
<evidence type="ECO:0000256" key="1">
    <source>
        <dbReference type="SAM" id="Coils"/>
    </source>
</evidence>
<dbReference type="InterPro" id="IPR048751">
    <property type="entry name" value="CCDC138_CC"/>
</dbReference>
<feature type="region of interest" description="Disordered" evidence="2">
    <location>
        <begin position="106"/>
        <end position="169"/>
    </location>
</feature>
<evidence type="ECO:0000259" key="3">
    <source>
        <dbReference type="Pfam" id="PF21035"/>
    </source>
</evidence>
<dbReference type="EMBL" id="JAFJMO010000015">
    <property type="protein sequence ID" value="KAJ8255496.1"/>
    <property type="molecule type" value="Genomic_DNA"/>
</dbReference>
<dbReference type="Pfam" id="PF21037">
    <property type="entry name" value="CCDC138_cc"/>
    <property type="match status" value="1"/>
</dbReference>
<dbReference type="PANTHER" id="PTHR34523:SF1">
    <property type="entry name" value="COILED-COIL DOMAIN-CONTAINING PROTEIN 138"/>
    <property type="match status" value="1"/>
</dbReference>
<dbReference type="InterPro" id="IPR048750">
    <property type="entry name" value="CCDC138_C"/>
</dbReference>
<gene>
    <name evidence="5" type="ORF">COCON_G00193600</name>
</gene>
<feature type="compositionally biased region" description="Polar residues" evidence="2">
    <location>
        <begin position="116"/>
        <end position="130"/>
    </location>
</feature>
<dbReference type="Gene3D" id="1.20.5.340">
    <property type="match status" value="1"/>
</dbReference>
<feature type="coiled-coil region" evidence="1">
    <location>
        <begin position="239"/>
        <end position="308"/>
    </location>
</feature>
<proteinExistence type="predicted"/>
<dbReference type="OrthoDB" id="2161164at2759"/>
<sequence>MSSESSETSIDFTVELLKKKYLNRRNLVSKENVDRSGESDPLDYMKCYDARIPRTVVSPLYGSIDHHRRHYDKALQELFQAVTNLPERLDRVGDWKHGLFLSEDEDGYSAEGAGSTPDTQNNINTESDVTLPSCLAKGSGSCGTDGTAGTAPAERKQRRPSPQNSSPSAANISQVFQEMVHIYEKLQAERTHQQQWSVQLQEWEERLREREALLLRPRQALQKIRGAEEEAHDHVRGLQEQYQQEVHQLSETLKEKARENRRIKASFDSIKELNDTMRNQLNDVTEQNKKLESQSRKVQARLENLQRKYEYSMAHKGRDSVMSKALETKPSKQDKASLPAKPSKASSSPGGVRLLVLLLDWVTDCHLGSGQGDGPGQGVLQAVPPYAGSVQERCSKVLPMLTEQLQLVPTVDKGLLIPLLKFIYLSLKQLDNSPQQLTLTSTMRRLGEEVYRGSGPQGAGLDAPPSTRNKGSPLFKSPCLHTRFLSTLIILSTISQADVLAQALDGLHDDLRSEEGRELFLRYRALPVVLAHLRGGGRSLLGLSIDILLQMATESRLLNAFLEACSTEDFFRCVAALLRNPRLDITLVEKASILLQKLSKIRKNKRLFELSSIHLTVQEMHRTVDPTHAFLAINLNSILFNLGMMKRTPVCPSPADSP</sequence>
<evidence type="ECO:0000256" key="2">
    <source>
        <dbReference type="SAM" id="MobiDB-lite"/>
    </source>
</evidence>
<reference evidence="5" key="1">
    <citation type="journal article" date="2023" name="Science">
        <title>Genome structures resolve the early diversification of teleost fishes.</title>
        <authorList>
            <person name="Parey E."/>
            <person name="Louis A."/>
            <person name="Montfort J."/>
            <person name="Bouchez O."/>
            <person name="Roques C."/>
            <person name="Iampietro C."/>
            <person name="Lluch J."/>
            <person name="Castinel A."/>
            <person name="Donnadieu C."/>
            <person name="Desvignes T."/>
            <person name="Floi Bucao C."/>
            <person name="Jouanno E."/>
            <person name="Wen M."/>
            <person name="Mejri S."/>
            <person name="Dirks R."/>
            <person name="Jansen H."/>
            <person name="Henkel C."/>
            <person name="Chen W.J."/>
            <person name="Zahm M."/>
            <person name="Cabau C."/>
            <person name="Klopp C."/>
            <person name="Thompson A.W."/>
            <person name="Robinson-Rechavi M."/>
            <person name="Braasch I."/>
            <person name="Lecointre G."/>
            <person name="Bobe J."/>
            <person name="Postlethwait J.H."/>
            <person name="Berthelot C."/>
            <person name="Roest Crollius H."/>
            <person name="Guiguen Y."/>
        </authorList>
    </citation>
    <scope>NUCLEOTIDE SEQUENCE</scope>
    <source>
        <strain evidence="5">Concon-B</strain>
    </source>
</reference>
<feature type="compositionally biased region" description="Low complexity" evidence="2">
    <location>
        <begin position="160"/>
        <end position="169"/>
    </location>
</feature>
<keyword evidence="6" id="KW-1185">Reference proteome</keyword>
<comment type="caution">
    <text evidence="5">The sequence shown here is derived from an EMBL/GenBank/DDBJ whole genome shotgun (WGS) entry which is preliminary data.</text>
</comment>
<accession>A0A9Q1HP05</accession>
<keyword evidence="1" id="KW-0175">Coiled coil</keyword>
<feature type="domain" description="Coiled-coil-domain-containing protein 138 coiled-coil" evidence="4">
    <location>
        <begin position="258"/>
        <end position="316"/>
    </location>
</feature>
<feature type="domain" description="Coiled-coil" evidence="3">
    <location>
        <begin position="358"/>
        <end position="642"/>
    </location>
</feature>
<dbReference type="InterPro" id="IPR038798">
    <property type="entry name" value="CCDC138"/>
</dbReference>
<protein>
    <recommendedName>
        <fullName evidence="7">Coiled-coil domain-containing protein 138</fullName>
    </recommendedName>
</protein>